<evidence type="ECO:0000313" key="3">
    <source>
        <dbReference type="Proteomes" id="UP000251889"/>
    </source>
</evidence>
<organism evidence="2 3">
    <name type="scientific">Pseudochryseolinea flava</name>
    <dbReference type="NCBI Taxonomy" id="2059302"/>
    <lineage>
        <taxon>Bacteria</taxon>
        <taxon>Pseudomonadati</taxon>
        <taxon>Bacteroidota</taxon>
        <taxon>Cytophagia</taxon>
        <taxon>Cytophagales</taxon>
        <taxon>Fulvivirgaceae</taxon>
        <taxon>Pseudochryseolinea</taxon>
    </lineage>
</organism>
<gene>
    <name evidence="2" type="ORF">DQQ10_04530</name>
</gene>
<dbReference type="Proteomes" id="UP000251889">
    <property type="component" value="Unassembled WGS sequence"/>
</dbReference>
<dbReference type="SUPFAM" id="SSF53335">
    <property type="entry name" value="S-adenosyl-L-methionine-dependent methyltransferases"/>
    <property type="match status" value="1"/>
</dbReference>
<name>A0A364Y8B2_9BACT</name>
<dbReference type="InterPro" id="IPR041698">
    <property type="entry name" value="Methyltransf_25"/>
</dbReference>
<evidence type="ECO:0000313" key="2">
    <source>
        <dbReference type="EMBL" id="RAW03356.1"/>
    </source>
</evidence>
<comment type="caution">
    <text evidence="2">The sequence shown here is derived from an EMBL/GenBank/DDBJ whole genome shotgun (WGS) entry which is preliminary data.</text>
</comment>
<dbReference type="CDD" id="cd02440">
    <property type="entry name" value="AdoMet_MTases"/>
    <property type="match status" value="1"/>
</dbReference>
<dbReference type="OrthoDB" id="836632at2"/>
<protein>
    <recommendedName>
        <fullName evidence="1">Methyltransferase domain-containing protein</fullName>
    </recommendedName>
</protein>
<dbReference type="EMBL" id="QMFY01000001">
    <property type="protein sequence ID" value="RAW03356.1"/>
    <property type="molecule type" value="Genomic_DNA"/>
</dbReference>
<sequence length="214" mass="24876">MKLSSLNKFDRIAHVYDWLAKVFIGEDIRHAQRFFLHEISDAKRILIIGGGTGWILHDIGKINPTAEILYVEASSSMIDMAKQININNPITFLHGIESDVDTQSKFDAVITNFYVDLFSDASLEQKIKIILPLLDVNGKWLVTDFVQSKNVYHRFLLWTMYLFFRVVTNIEARSMPQWLECMTRENLDVLKKQFFRNGFICSLVFRRGLKSAKH</sequence>
<dbReference type="RefSeq" id="WP_112745571.1">
    <property type="nucleotide sequence ID" value="NZ_QMFY01000001.1"/>
</dbReference>
<dbReference type="Gene3D" id="3.40.50.150">
    <property type="entry name" value="Vaccinia Virus protein VP39"/>
    <property type="match status" value="1"/>
</dbReference>
<feature type="domain" description="Methyltransferase" evidence="1">
    <location>
        <begin position="45"/>
        <end position="135"/>
    </location>
</feature>
<dbReference type="InterPro" id="IPR029063">
    <property type="entry name" value="SAM-dependent_MTases_sf"/>
</dbReference>
<dbReference type="Pfam" id="PF13649">
    <property type="entry name" value="Methyltransf_25"/>
    <property type="match status" value="1"/>
</dbReference>
<proteinExistence type="predicted"/>
<evidence type="ECO:0000259" key="1">
    <source>
        <dbReference type="Pfam" id="PF13649"/>
    </source>
</evidence>
<dbReference type="AlphaFoldDB" id="A0A364Y8B2"/>
<accession>A0A364Y8B2</accession>
<keyword evidence="3" id="KW-1185">Reference proteome</keyword>
<reference evidence="2 3" key="1">
    <citation type="submission" date="2018-06" db="EMBL/GenBank/DDBJ databases">
        <title>Chryseolinea flavus sp. nov., a member of the phylum Bacteroidetes isolated from soil.</title>
        <authorList>
            <person name="Li Y."/>
            <person name="Wang J."/>
        </authorList>
    </citation>
    <scope>NUCLEOTIDE SEQUENCE [LARGE SCALE GENOMIC DNA]</scope>
    <source>
        <strain evidence="2 3">SDU1-6</strain>
    </source>
</reference>